<dbReference type="KEGG" id="scad:DN051_18260"/>
<name>A0A2Z4IZX2_9ACTN</name>
<dbReference type="AlphaFoldDB" id="A0A2Z4IZX2"/>
<sequence length="80" mass="8891">MARDHGFGCVQQMQGQMHVHVTELDPPVPLGGHFFRRLHTPLCRHPAHSFAERSPESLASFRLCNRTSTARSVLVADCGP</sequence>
<accession>A0A2Z4IZX2</accession>
<dbReference type="Proteomes" id="UP000249616">
    <property type="component" value="Chromosome"/>
</dbReference>
<protein>
    <submittedName>
        <fullName evidence="1">Uncharacterized protein</fullName>
    </submittedName>
</protein>
<evidence type="ECO:0000313" key="1">
    <source>
        <dbReference type="EMBL" id="AWW38360.1"/>
    </source>
</evidence>
<organism evidence="1 2">
    <name type="scientific">Streptomyces cadmiisoli</name>
    <dbReference type="NCBI Taxonomy" id="2184053"/>
    <lineage>
        <taxon>Bacteria</taxon>
        <taxon>Bacillati</taxon>
        <taxon>Actinomycetota</taxon>
        <taxon>Actinomycetes</taxon>
        <taxon>Kitasatosporales</taxon>
        <taxon>Streptomycetaceae</taxon>
        <taxon>Streptomyces</taxon>
        <taxon>Streptomyces aurantiacus group</taxon>
    </lineage>
</organism>
<evidence type="ECO:0000313" key="2">
    <source>
        <dbReference type="Proteomes" id="UP000249616"/>
    </source>
</evidence>
<proteinExistence type="predicted"/>
<reference evidence="1 2" key="1">
    <citation type="journal article" date="2019" name="Int. J. Syst. Evol. Microbiol.">
        <title>Streptomyces cadmiisoli sp. nov., a novel actinomycete isolated from cadmium-contaminated soil.</title>
        <authorList>
            <person name="Li K."/>
            <person name="Tang X."/>
            <person name="Zhao J."/>
            <person name="Guo Y."/>
            <person name="Tang Y."/>
            <person name="Gao J."/>
        </authorList>
    </citation>
    <scope>NUCLEOTIDE SEQUENCE [LARGE SCALE GENOMIC DNA]</scope>
    <source>
        <strain evidence="1 2">ZFG47</strain>
    </source>
</reference>
<gene>
    <name evidence="1" type="ORF">DN051_18260</name>
</gene>
<dbReference type="EMBL" id="CP030073">
    <property type="protein sequence ID" value="AWW38360.1"/>
    <property type="molecule type" value="Genomic_DNA"/>
</dbReference>
<keyword evidence="2" id="KW-1185">Reference proteome</keyword>